<dbReference type="PANTHER" id="PTHR30273">
    <property type="entry name" value="PERIPLASMIC SIGNAL SENSOR AND SIGMA FACTOR ACTIVATOR FECR-RELATED"/>
    <property type="match status" value="1"/>
</dbReference>
<dbReference type="InterPro" id="IPR006860">
    <property type="entry name" value="FecR"/>
</dbReference>
<dbReference type="PIRSF" id="PIRSF018266">
    <property type="entry name" value="FecR"/>
    <property type="match status" value="1"/>
</dbReference>
<dbReference type="Gene3D" id="2.60.120.1440">
    <property type="match status" value="1"/>
</dbReference>
<reference evidence="4 5" key="1">
    <citation type="submission" date="2019-05" db="EMBL/GenBank/DDBJ databases">
        <authorList>
            <person name="Qu J.-H."/>
        </authorList>
    </citation>
    <scope>NUCLEOTIDE SEQUENCE [LARGE SCALE GENOMIC DNA]</scope>
    <source>
        <strain evidence="4 5">Z12</strain>
    </source>
</reference>
<dbReference type="EMBL" id="VCEI01000011">
    <property type="protein sequence ID" value="TLU96133.1"/>
    <property type="molecule type" value="Genomic_DNA"/>
</dbReference>
<evidence type="ECO:0000313" key="5">
    <source>
        <dbReference type="Proteomes" id="UP000309788"/>
    </source>
</evidence>
<keyword evidence="1" id="KW-1133">Transmembrane helix</keyword>
<accession>A0A5R9KIT5</accession>
<dbReference type="InterPro" id="IPR012373">
    <property type="entry name" value="Ferrdict_sens_TM"/>
</dbReference>
<keyword evidence="5" id="KW-1185">Reference proteome</keyword>
<feature type="domain" description="Protein FecR C-terminal" evidence="3">
    <location>
        <begin position="292"/>
        <end position="359"/>
    </location>
</feature>
<protein>
    <submittedName>
        <fullName evidence="4">DUF4974 domain-containing protein</fullName>
    </submittedName>
</protein>
<dbReference type="Proteomes" id="UP000309788">
    <property type="component" value="Unassembled WGS sequence"/>
</dbReference>
<dbReference type="OrthoDB" id="645173at2"/>
<proteinExistence type="predicted"/>
<evidence type="ECO:0000256" key="1">
    <source>
        <dbReference type="SAM" id="Phobius"/>
    </source>
</evidence>
<dbReference type="RefSeq" id="WP_138279829.1">
    <property type="nucleotide sequence ID" value="NZ_BMGE01000001.1"/>
</dbReference>
<keyword evidence="1" id="KW-0472">Membrane</keyword>
<dbReference type="Pfam" id="PF16344">
    <property type="entry name" value="FecR_C"/>
    <property type="match status" value="1"/>
</dbReference>
<gene>
    <name evidence="4" type="ORF">FEM55_03040</name>
</gene>
<feature type="transmembrane region" description="Helical" evidence="1">
    <location>
        <begin position="98"/>
        <end position="119"/>
    </location>
</feature>
<evidence type="ECO:0000259" key="2">
    <source>
        <dbReference type="Pfam" id="PF04773"/>
    </source>
</evidence>
<dbReference type="Pfam" id="PF04773">
    <property type="entry name" value="FecR"/>
    <property type="match status" value="1"/>
</dbReference>
<keyword evidence="1" id="KW-0812">Transmembrane</keyword>
<feature type="domain" description="FecR protein" evidence="2">
    <location>
        <begin position="143"/>
        <end position="233"/>
    </location>
</feature>
<dbReference type="AlphaFoldDB" id="A0A5R9KIT5"/>
<sequence length="370" mass="41599">MDRYNNFMLEDFIWDAYFRKWVLHPTRETETVWNLWLEKNPDKMDLVLRAAGIVKAVGPANVPFSESEKQLAVKSIVSKLNSSAEKNPSRSTAWFPKFWLQTAAVIVLMAGLGWIFWTWNQQKQLDYQRLVAHADVPLIEKVNTTGIAQTIRLSDGSAVKLSPGGKISFSSENKLKREVYLSGEAFFDITADPERPFFVYANEVVTKVLGTSFIVRSYPAEKEISVLVKTGKVAVFTRKDPAAVQKQRSKELTGVIIEPNQQIVILRESEKMTKSLVPSPQIIANGTAGYQFEFDDVPASEVFATLRKAYGIEIRYDSDRMNDCPVTAQLTDLPLYEKLDLVCKAINATYERTDDSIIIKGNGCGPTAKP</sequence>
<organism evidence="4 5">
    <name type="scientific">Dyadobacter sediminis</name>
    <dbReference type="NCBI Taxonomy" id="1493691"/>
    <lineage>
        <taxon>Bacteria</taxon>
        <taxon>Pseudomonadati</taxon>
        <taxon>Bacteroidota</taxon>
        <taxon>Cytophagia</taxon>
        <taxon>Cytophagales</taxon>
        <taxon>Spirosomataceae</taxon>
        <taxon>Dyadobacter</taxon>
    </lineage>
</organism>
<evidence type="ECO:0000259" key="3">
    <source>
        <dbReference type="Pfam" id="PF16344"/>
    </source>
</evidence>
<dbReference type="InterPro" id="IPR032508">
    <property type="entry name" value="FecR_C"/>
</dbReference>
<comment type="caution">
    <text evidence="4">The sequence shown here is derived from an EMBL/GenBank/DDBJ whole genome shotgun (WGS) entry which is preliminary data.</text>
</comment>
<evidence type="ECO:0000313" key="4">
    <source>
        <dbReference type="EMBL" id="TLU96133.1"/>
    </source>
</evidence>
<dbReference type="GO" id="GO:0016989">
    <property type="term" value="F:sigma factor antagonist activity"/>
    <property type="evidence" value="ECO:0007669"/>
    <property type="project" value="TreeGrafter"/>
</dbReference>
<dbReference type="Gene3D" id="3.55.50.30">
    <property type="match status" value="1"/>
</dbReference>
<name>A0A5R9KIT5_9BACT</name>
<dbReference type="PANTHER" id="PTHR30273:SF2">
    <property type="entry name" value="PROTEIN FECR"/>
    <property type="match status" value="1"/>
</dbReference>